<evidence type="ECO:0000313" key="4">
    <source>
        <dbReference type="Proteomes" id="UP001642464"/>
    </source>
</evidence>
<comment type="caution">
    <text evidence="3">The sequence shown here is derived from an EMBL/GenBank/DDBJ whole genome shotgun (WGS) entry which is preliminary data.</text>
</comment>
<proteinExistence type="predicted"/>
<evidence type="ECO:0000259" key="2">
    <source>
        <dbReference type="Pfam" id="PF25273"/>
    </source>
</evidence>
<evidence type="ECO:0000256" key="1">
    <source>
        <dbReference type="SAM" id="MobiDB-lite"/>
    </source>
</evidence>
<organism evidence="3 4">
    <name type="scientific">Durusdinium trenchii</name>
    <dbReference type="NCBI Taxonomy" id="1381693"/>
    <lineage>
        <taxon>Eukaryota</taxon>
        <taxon>Sar</taxon>
        <taxon>Alveolata</taxon>
        <taxon>Dinophyceae</taxon>
        <taxon>Suessiales</taxon>
        <taxon>Symbiodiniaceae</taxon>
        <taxon>Durusdinium</taxon>
    </lineage>
</organism>
<keyword evidence="4" id="KW-1185">Reference proteome</keyword>
<feature type="region of interest" description="Disordered" evidence="1">
    <location>
        <begin position="60"/>
        <end position="107"/>
    </location>
</feature>
<dbReference type="Pfam" id="PF25273">
    <property type="entry name" value="DUF7869"/>
    <property type="match status" value="1"/>
</dbReference>
<dbReference type="InterPro" id="IPR057191">
    <property type="entry name" value="DUF7869"/>
</dbReference>
<feature type="domain" description="DUF7869" evidence="2">
    <location>
        <begin position="243"/>
        <end position="353"/>
    </location>
</feature>
<dbReference type="EMBL" id="CAXAMM010023969">
    <property type="protein sequence ID" value="CAK9054479.1"/>
    <property type="molecule type" value="Genomic_DNA"/>
</dbReference>
<name>A0ABP0MSS2_9DINO</name>
<gene>
    <name evidence="3" type="ORF">SCF082_LOCUS29570</name>
</gene>
<reference evidence="3 4" key="1">
    <citation type="submission" date="2024-02" db="EMBL/GenBank/DDBJ databases">
        <authorList>
            <person name="Chen Y."/>
            <person name="Shah S."/>
            <person name="Dougan E. K."/>
            <person name="Thang M."/>
            <person name="Chan C."/>
        </authorList>
    </citation>
    <scope>NUCLEOTIDE SEQUENCE [LARGE SCALE GENOMIC DNA]</scope>
</reference>
<evidence type="ECO:0000313" key="3">
    <source>
        <dbReference type="EMBL" id="CAK9054479.1"/>
    </source>
</evidence>
<sequence>MRHRRWAKENKVKMQVDAAKGAFAKRWPRAASKVTTYREMEALDLLTASGHETDFVANTSQNLTHMPIKNDKEPMMSGDTSADSSLDDSDDEEASGAQDESSDEVPKGLGIISLTSTHLESLHAISSLEDAHISAYAQEGCANRYLRGSAKSMLEQDDGKLQEELLQKLVDHKLTGATLQLSFYCNPTQLPPKFLPHGNLSCLFALYCAYSNAVEGQEPAGRSIFYTALKSIDYAFQHSRRQGLVFPTEYWLQGDNAVKEVRNESMHRLMVLLLQGGFFRQTTAAHLEKGHTHEDVDAALSVVTAALNACSDLQSPRDVIRALENRVAPMFQRSGMECRVELLEAVHDWNKIMPNNVHLYGAYKDRKQKDGEERMAVPQQFTFIRRQDMPSHGRLIPTEERLPIRLRNGGQDKDIFALTKLRMSSDHLSQDPLLIYPEGFLASTRHFWTRIANPDSDLPVVSPHLDAERCKELEQLCNQIEIEFPHMGRACNYYRSLIDPDQMRPRPTRFEFINLGPSADEQIGDVMLGEPGRAPKPYKLRVLFRREPDAG</sequence>
<dbReference type="Proteomes" id="UP001642464">
    <property type="component" value="Unassembled WGS sequence"/>
</dbReference>
<feature type="compositionally biased region" description="Acidic residues" evidence="1">
    <location>
        <begin position="85"/>
        <end position="94"/>
    </location>
</feature>
<accession>A0ABP0MSS2</accession>
<protein>
    <recommendedName>
        <fullName evidence="2">DUF7869 domain-containing protein</fullName>
    </recommendedName>
</protein>